<reference evidence="15" key="1">
    <citation type="submission" date="2018-11" db="EMBL/GenBank/DDBJ databases">
        <authorList>
            <consortium name="Pathogen Informatics"/>
        </authorList>
    </citation>
    <scope>NUCLEOTIDE SEQUENCE</scope>
</reference>
<dbReference type="PRINTS" id="PR00169">
    <property type="entry name" value="KCHANNEL"/>
</dbReference>
<evidence type="ECO:0000256" key="6">
    <source>
        <dbReference type="ARBA" id="ARBA00022882"/>
    </source>
</evidence>
<dbReference type="OrthoDB" id="415460at2759"/>
<dbReference type="SUPFAM" id="SSF81324">
    <property type="entry name" value="Voltage-gated potassium channels"/>
    <property type="match status" value="1"/>
</dbReference>
<evidence type="ECO:0000313" key="15">
    <source>
        <dbReference type="EMBL" id="VEL36491.1"/>
    </source>
</evidence>
<dbReference type="EMBL" id="CAAALY010252346">
    <property type="protein sequence ID" value="VEL36491.1"/>
    <property type="molecule type" value="Genomic_DNA"/>
</dbReference>
<dbReference type="PRINTS" id="PR01496">
    <property type="entry name" value="SHAKERCHANEL"/>
</dbReference>
<dbReference type="Gene3D" id="3.30.710.10">
    <property type="entry name" value="Potassium Channel Kv1.1, Chain A"/>
    <property type="match status" value="1"/>
</dbReference>
<dbReference type="InterPro" id="IPR003968">
    <property type="entry name" value="K_chnl_volt-dep_Kv"/>
</dbReference>
<dbReference type="Gene3D" id="1.20.120.350">
    <property type="entry name" value="Voltage-gated potassium channels. Chain C"/>
    <property type="match status" value="1"/>
</dbReference>
<keyword evidence="6" id="KW-0851">Voltage-gated channel</keyword>
<dbReference type="GO" id="GO:0005251">
    <property type="term" value="F:delayed rectifier potassium channel activity"/>
    <property type="evidence" value="ECO:0007669"/>
    <property type="project" value="TreeGrafter"/>
</dbReference>
<dbReference type="InterPro" id="IPR005821">
    <property type="entry name" value="Ion_trans_dom"/>
</dbReference>
<dbReference type="InterPro" id="IPR003131">
    <property type="entry name" value="T1-type_BTB"/>
</dbReference>
<feature type="transmembrane region" description="Helical" evidence="12">
    <location>
        <begin position="280"/>
        <end position="301"/>
    </location>
</feature>
<keyword evidence="8 12" id="KW-1133">Transmembrane helix</keyword>
<accession>A0A3S5AS78</accession>
<comment type="subcellular location">
    <subcellularLocation>
        <location evidence="1">Membrane</location>
        <topology evidence="1">Multi-pass membrane protein</topology>
    </subcellularLocation>
</comment>
<evidence type="ECO:0000259" key="13">
    <source>
        <dbReference type="Pfam" id="PF00520"/>
    </source>
</evidence>
<feature type="transmembrane region" description="Helical" evidence="12">
    <location>
        <begin position="213"/>
        <end position="233"/>
    </location>
</feature>
<evidence type="ECO:0000256" key="8">
    <source>
        <dbReference type="ARBA" id="ARBA00022989"/>
    </source>
</evidence>
<dbReference type="AlphaFoldDB" id="A0A3S5AS78"/>
<sequence>MHFEICLDQLERFPTTLLGDPEARLKYYDPVRDEFFFSRNRACFEAIFAFYQTGGSLQVPNNVPDEIFLRELEFFRIKTETLSEHMMTRESFYKTNREKWWSATAFCLAHPTSSQVARAFAATSVLFTILAVTVSIIETLPVYKTYFLAFPLSWNGSIDEVEIYEDNHHCPHLAFFSLETLCFSFFFLELLLRLYTFDMVSAFFKRSLNIIDLCSVSAYLLLLVLTLVCWRSLPSARSDVISQGFNLVRLLRVLRVLRLARYSIGLQTLGSTMVSSTHELTIYMLFLCIGLLIFASLIFICESESGINSLPQAIWWALITMTTVGYGDLVPISLGGKLVGSVCAVFGLLTLTLPVPMIVSNFTILYNRYRERELREKAHIDALRVRLLSTSLSNIQERV</sequence>
<feature type="transmembrane region" description="Helical" evidence="12">
    <location>
        <begin position="119"/>
        <end position="137"/>
    </location>
</feature>
<dbReference type="FunFam" id="1.10.287.70:FF:000002">
    <property type="entry name" value="Potassium voltage-gated channel subfamily a member"/>
    <property type="match status" value="1"/>
</dbReference>
<proteinExistence type="predicted"/>
<dbReference type="InterPro" id="IPR028325">
    <property type="entry name" value="VG_K_chnl"/>
</dbReference>
<keyword evidence="3" id="KW-0633">Potassium transport</keyword>
<keyword evidence="5" id="KW-0631">Potassium channel</keyword>
<dbReference type="PANTHER" id="PTHR11537">
    <property type="entry name" value="VOLTAGE-GATED POTASSIUM CHANNEL"/>
    <property type="match status" value="1"/>
</dbReference>
<feature type="transmembrane region" description="Helical" evidence="12">
    <location>
        <begin position="338"/>
        <end position="366"/>
    </location>
</feature>
<keyword evidence="9" id="KW-0406">Ion transport</keyword>
<name>A0A3S5AS78_9PLAT</name>
<dbReference type="Pfam" id="PF02214">
    <property type="entry name" value="BTB_2"/>
    <property type="match status" value="1"/>
</dbReference>
<keyword evidence="10 12" id="KW-0472">Membrane</keyword>
<feature type="domain" description="Potassium channel tetramerisation-type BTB" evidence="14">
    <location>
        <begin position="2"/>
        <end position="83"/>
    </location>
</feature>
<evidence type="ECO:0000256" key="1">
    <source>
        <dbReference type="ARBA" id="ARBA00004141"/>
    </source>
</evidence>
<feature type="domain" description="Ion transport" evidence="13">
    <location>
        <begin position="119"/>
        <end position="368"/>
    </location>
</feature>
<dbReference type="InterPro" id="IPR027359">
    <property type="entry name" value="Volt_channel_dom_sf"/>
</dbReference>
<dbReference type="GO" id="GO:0051260">
    <property type="term" value="P:protein homooligomerization"/>
    <property type="evidence" value="ECO:0007669"/>
    <property type="project" value="InterPro"/>
</dbReference>
<feature type="transmembrane region" description="Helical" evidence="12">
    <location>
        <begin position="173"/>
        <end position="192"/>
    </location>
</feature>
<keyword evidence="16" id="KW-1185">Reference proteome</keyword>
<evidence type="ECO:0000256" key="5">
    <source>
        <dbReference type="ARBA" id="ARBA00022826"/>
    </source>
</evidence>
<dbReference type="InterPro" id="IPR003972">
    <property type="entry name" value="K_chnl_volt-dep_Kv1"/>
</dbReference>
<feature type="transmembrane region" description="Helical" evidence="12">
    <location>
        <begin position="313"/>
        <end position="332"/>
    </location>
</feature>
<organism evidence="15 16">
    <name type="scientific">Protopolystoma xenopodis</name>
    <dbReference type="NCBI Taxonomy" id="117903"/>
    <lineage>
        <taxon>Eukaryota</taxon>
        <taxon>Metazoa</taxon>
        <taxon>Spiralia</taxon>
        <taxon>Lophotrochozoa</taxon>
        <taxon>Platyhelminthes</taxon>
        <taxon>Monogenea</taxon>
        <taxon>Polyopisthocotylea</taxon>
        <taxon>Polystomatidea</taxon>
        <taxon>Polystomatidae</taxon>
        <taxon>Protopolystoma</taxon>
    </lineage>
</organism>
<evidence type="ECO:0000256" key="10">
    <source>
        <dbReference type="ARBA" id="ARBA00023136"/>
    </source>
</evidence>
<evidence type="ECO:0000256" key="2">
    <source>
        <dbReference type="ARBA" id="ARBA00022448"/>
    </source>
</evidence>
<evidence type="ECO:0000256" key="11">
    <source>
        <dbReference type="ARBA" id="ARBA00023303"/>
    </source>
</evidence>
<dbReference type="GO" id="GO:0001508">
    <property type="term" value="P:action potential"/>
    <property type="evidence" value="ECO:0007669"/>
    <property type="project" value="TreeGrafter"/>
</dbReference>
<evidence type="ECO:0000259" key="14">
    <source>
        <dbReference type="Pfam" id="PF02214"/>
    </source>
</evidence>
<evidence type="ECO:0000313" key="16">
    <source>
        <dbReference type="Proteomes" id="UP000784294"/>
    </source>
</evidence>
<dbReference type="Pfam" id="PF00520">
    <property type="entry name" value="Ion_trans"/>
    <property type="match status" value="1"/>
</dbReference>
<evidence type="ECO:0008006" key="17">
    <source>
        <dbReference type="Google" id="ProtNLM"/>
    </source>
</evidence>
<dbReference type="PRINTS" id="PR01491">
    <property type="entry name" value="KVCHANNEL"/>
</dbReference>
<evidence type="ECO:0000256" key="7">
    <source>
        <dbReference type="ARBA" id="ARBA00022958"/>
    </source>
</evidence>
<keyword evidence="11" id="KW-0407">Ion channel</keyword>
<comment type="caution">
    <text evidence="15">The sequence shown here is derived from an EMBL/GenBank/DDBJ whole genome shotgun (WGS) entry which is preliminary data.</text>
</comment>
<evidence type="ECO:0000256" key="4">
    <source>
        <dbReference type="ARBA" id="ARBA00022692"/>
    </source>
</evidence>
<dbReference type="SUPFAM" id="SSF54695">
    <property type="entry name" value="POZ domain"/>
    <property type="match status" value="1"/>
</dbReference>
<evidence type="ECO:0000256" key="3">
    <source>
        <dbReference type="ARBA" id="ARBA00022538"/>
    </source>
</evidence>
<dbReference type="Gene3D" id="1.10.287.70">
    <property type="match status" value="1"/>
</dbReference>
<keyword evidence="7" id="KW-0630">Potassium</keyword>
<dbReference type="GO" id="GO:0008076">
    <property type="term" value="C:voltage-gated potassium channel complex"/>
    <property type="evidence" value="ECO:0007669"/>
    <property type="project" value="InterPro"/>
</dbReference>
<dbReference type="InterPro" id="IPR011333">
    <property type="entry name" value="SKP1/BTB/POZ_sf"/>
</dbReference>
<evidence type="ECO:0000256" key="12">
    <source>
        <dbReference type="SAM" id="Phobius"/>
    </source>
</evidence>
<keyword evidence="2" id="KW-0813">Transport</keyword>
<dbReference type="Proteomes" id="UP000784294">
    <property type="component" value="Unassembled WGS sequence"/>
</dbReference>
<gene>
    <name evidence="15" type="ORF">PXEA_LOCUS29931</name>
</gene>
<dbReference type="PANTHER" id="PTHR11537:SF113">
    <property type="entry name" value="POTASSIUM VOLTAGE-GATED CHANNEL PROTEIN SHAKER"/>
    <property type="match status" value="1"/>
</dbReference>
<evidence type="ECO:0000256" key="9">
    <source>
        <dbReference type="ARBA" id="ARBA00023065"/>
    </source>
</evidence>
<protein>
    <recommendedName>
        <fullName evidence="17">BTB domain-containing protein</fullName>
    </recommendedName>
</protein>
<keyword evidence="4 12" id="KW-0812">Transmembrane</keyword>